<dbReference type="EMBL" id="LS483452">
    <property type="protein sequence ID" value="SQH76269.1"/>
    <property type="molecule type" value="Genomic_DNA"/>
</dbReference>
<reference evidence="2" key="1">
    <citation type="submission" date="2018-06" db="EMBL/GenBank/DDBJ databases">
        <authorList>
            <person name="Cea G.-C."/>
            <person name="William W."/>
        </authorList>
    </citation>
    <scope>NUCLEOTIDE SEQUENCE [LARGE SCALE GENOMIC DNA]</scope>
    <source>
        <strain evidence="2">DB21MT-2</strain>
    </source>
</reference>
<evidence type="ECO:0000313" key="1">
    <source>
        <dbReference type="EMBL" id="SQH76269.1"/>
    </source>
</evidence>
<dbReference type="KEGG" id="sbk:SHEWBE_2306"/>
<organism evidence="1 2">
    <name type="scientific">Shewanella benthica</name>
    <dbReference type="NCBI Taxonomy" id="43661"/>
    <lineage>
        <taxon>Bacteria</taxon>
        <taxon>Pseudomonadati</taxon>
        <taxon>Pseudomonadota</taxon>
        <taxon>Gammaproteobacteria</taxon>
        <taxon>Alteromonadales</taxon>
        <taxon>Shewanellaceae</taxon>
        <taxon>Shewanella</taxon>
    </lineage>
</organism>
<sequence length="40" mass="4589">MTVGLFCFVSNYTNIYSLLKMALGPYKLEKNFSIEYPVGH</sequence>
<proteinExistence type="predicted"/>
<gene>
    <name evidence="1" type="ORF">SHEWBE_2306</name>
</gene>
<dbReference type="Proteomes" id="UP000250123">
    <property type="component" value="Chromosome SHEWBE"/>
</dbReference>
<name>A0A330M0U1_9GAMM</name>
<evidence type="ECO:0000313" key="2">
    <source>
        <dbReference type="Proteomes" id="UP000250123"/>
    </source>
</evidence>
<protein>
    <submittedName>
        <fullName evidence="1">Uncharacterized protein</fullName>
    </submittedName>
</protein>
<dbReference type="AlphaFoldDB" id="A0A330M0U1"/>
<accession>A0A330M0U1</accession>